<protein>
    <recommendedName>
        <fullName evidence="2">YqaJ viral recombinase domain-containing protein</fullName>
    </recommendedName>
</protein>
<accession>A0AAU7VWW3</accession>
<evidence type="ECO:0000313" key="1">
    <source>
        <dbReference type="EMBL" id="XBX78688.1"/>
    </source>
</evidence>
<reference evidence="1" key="1">
    <citation type="submission" date="2024-06" db="EMBL/GenBank/DDBJ databases">
        <title>Draft genome sequence of Microbacterium sp. strain A8/3-1, isolated from Oxytropis tragacanthoides Fisch. ex DC. Root nodules in the Altai region of Russia.</title>
        <authorList>
            <person name="Sazanova A."/>
            <person name="Guro P."/>
            <person name="Kuznetsova I."/>
            <person name="Belimov A."/>
            <person name="Safronova V."/>
        </authorList>
    </citation>
    <scope>NUCLEOTIDE SEQUENCE</scope>
    <source>
        <strain evidence="1">A8/3-1</strain>
    </source>
</reference>
<name>A0AAU7VWW3_9MICO</name>
<dbReference type="InterPro" id="IPR011335">
    <property type="entry name" value="Restrct_endonuc-II-like"/>
</dbReference>
<proteinExistence type="predicted"/>
<dbReference type="EMBL" id="CP158357">
    <property type="protein sequence ID" value="XBX78688.1"/>
    <property type="molecule type" value="Genomic_DNA"/>
</dbReference>
<dbReference type="AlphaFoldDB" id="A0AAU7VWW3"/>
<evidence type="ECO:0008006" key="2">
    <source>
        <dbReference type="Google" id="ProtNLM"/>
    </source>
</evidence>
<dbReference type="Gene3D" id="3.90.320.10">
    <property type="match status" value="1"/>
</dbReference>
<gene>
    <name evidence="1" type="ORF">ABS642_00945</name>
</gene>
<dbReference type="InterPro" id="IPR011604">
    <property type="entry name" value="PDDEXK-like_dom_sf"/>
</dbReference>
<dbReference type="RefSeq" id="WP_350351914.1">
    <property type="nucleotide sequence ID" value="NZ_CP158357.1"/>
</dbReference>
<dbReference type="SUPFAM" id="SSF52980">
    <property type="entry name" value="Restriction endonuclease-like"/>
    <property type="match status" value="1"/>
</dbReference>
<sequence length="208" mass="22940">MSALAVLDCTLADSNDRESWLALHGAGKVIGSSTAGKFAKPGSVETYVRQILEPRTFSGNASTESGNRWEPMLLAWAGAEPNSLFVHHPENRRHAATVDGTKRVGDELVIVETKAKHLKVITYPTPYEIRQLAWQLHCIPEAEHAEWVWGELVRDPNTGEWVLRRDPQTLVFLRHDPRIVDATQLIVPIADAVLAALDAAPVLEGAPF</sequence>
<organism evidence="1">
    <name type="scientific">Microbacterium sp. A8/3-1</name>
    <dbReference type="NCBI Taxonomy" id="3160749"/>
    <lineage>
        <taxon>Bacteria</taxon>
        <taxon>Bacillati</taxon>
        <taxon>Actinomycetota</taxon>
        <taxon>Actinomycetes</taxon>
        <taxon>Micrococcales</taxon>
        <taxon>Microbacteriaceae</taxon>
        <taxon>Microbacterium</taxon>
    </lineage>
</organism>